<dbReference type="AlphaFoldDB" id="A0A0F9E348"/>
<gene>
    <name evidence="1" type="ORF">LCGC14_2204230</name>
</gene>
<comment type="caution">
    <text evidence="1">The sequence shown here is derived from an EMBL/GenBank/DDBJ whole genome shotgun (WGS) entry which is preliminary data.</text>
</comment>
<dbReference type="SUPFAM" id="SSF55608">
    <property type="entry name" value="Homing endonucleases"/>
    <property type="match status" value="1"/>
</dbReference>
<dbReference type="InterPro" id="IPR027434">
    <property type="entry name" value="Homing_endonucl"/>
</dbReference>
<sequence length="75" mass="8611">MNPLIVDLDSPMVSWYTISAMRNKYDLQKVRDVSDVDAAWTAGYIDGEGSIGVNINLNRKAHYYYRQHEQGSKDE</sequence>
<organism evidence="1">
    <name type="scientific">marine sediment metagenome</name>
    <dbReference type="NCBI Taxonomy" id="412755"/>
    <lineage>
        <taxon>unclassified sequences</taxon>
        <taxon>metagenomes</taxon>
        <taxon>ecological metagenomes</taxon>
    </lineage>
</organism>
<protein>
    <submittedName>
        <fullName evidence="1">Uncharacterized protein</fullName>
    </submittedName>
</protein>
<feature type="non-terminal residue" evidence="1">
    <location>
        <position position="75"/>
    </location>
</feature>
<accession>A0A0F9E348</accession>
<name>A0A0F9E348_9ZZZZ</name>
<evidence type="ECO:0000313" key="1">
    <source>
        <dbReference type="EMBL" id="KKL60551.1"/>
    </source>
</evidence>
<dbReference type="Gene3D" id="3.10.28.10">
    <property type="entry name" value="Homing endonucleases"/>
    <property type="match status" value="1"/>
</dbReference>
<reference evidence="1" key="1">
    <citation type="journal article" date="2015" name="Nature">
        <title>Complex archaea that bridge the gap between prokaryotes and eukaryotes.</title>
        <authorList>
            <person name="Spang A."/>
            <person name="Saw J.H."/>
            <person name="Jorgensen S.L."/>
            <person name="Zaremba-Niedzwiedzka K."/>
            <person name="Martijn J."/>
            <person name="Lind A.E."/>
            <person name="van Eijk R."/>
            <person name="Schleper C."/>
            <person name="Guy L."/>
            <person name="Ettema T.J."/>
        </authorList>
    </citation>
    <scope>NUCLEOTIDE SEQUENCE</scope>
</reference>
<dbReference type="EMBL" id="LAZR01029112">
    <property type="protein sequence ID" value="KKL60551.1"/>
    <property type="molecule type" value="Genomic_DNA"/>
</dbReference>
<proteinExistence type="predicted"/>